<accession>A0ABT4VBV4</accession>
<dbReference type="PANTHER" id="PTHR39963">
    <property type="entry name" value="SLL0983 PROTEIN"/>
    <property type="match status" value="1"/>
</dbReference>
<protein>
    <submittedName>
        <fullName evidence="2">MnmC family methyltransferase</fullName>
    </submittedName>
</protein>
<dbReference type="PANTHER" id="PTHR39963:SF1">
    <property type="entry name" value="MNMC-LIKE METHYLTRANSFERASE DOMAIN-CONTAINING PROTEIN"/>
    <property type="match status" value="1"/>
</dbReference>
<keyword evidence="3" id="KW-1185">Reference proteome</keyword>
<proteinExistence type="predicted"/>
<dbReference type="RefSeq" id="WP_271020478.1">
    <property type="nucleotide sequence ID" value="NZ_JAQHXR010000001.1"/>
</dbReference>
<dbReference type="SUPFAM" id="SSF53335">
    <property type="entry name" value="S-adenosyl-L-methionine-dependent methyltransferases"/>
    <property type="match status" value="1"/>
</dbReference>
<feature type="domain" description="MnmC-like methyltransferase" evidence="1">
    <location>
        <begin position="109"/>
        <end position="198"/>
    </location>
</feature>
<keyword evidence="2" id="KW-0489">Methyltransferase</keyword>
<organism evidence="2 3">
    <name type="scientific">Helicobacter ibis</name>
    <dbReference type="NCBI Taxonomy" id="2962633"/>
    <lineage>
        <taxon>Bacteria</taxon>
        <taxon>Pseudomonadati</taxon>
        <taxon>Campylobacterota</taxon>
        <taxon>Epsilonproteobacteria</taxon>
        <taxon>Campylobacterales</taxon>
        <taxon>Helicobacteraceae</taxon>
        <taxon>Helicobacter</taxon>
    </lineage>
</organism>
<name>A0ABT4VBV4_9HELI</name>
<dbReference type="Pfam" id="PF05430">
    <property type="entry name" value="Methyltransf_30"/>
    <property type="match status" value="1"/>
</dbReference>
<dbReference type="InterPro" id="IPR008471">
    <property type="entry name" value="MnmC-like_methylTransf"/>
</dbReference>
<dbReference type="Proteomes" id="UP001210261">
    <property type="component" value="Unassembled WGS sequence"/>
</dbReference>
<dbReference type="InterPro" id="IPR029063">
    <property type="entry name" value="SAM-dependent_MTases_sf"/>
</dbReference>
<reference evidence="2 3" key="1">
    <citation type="submission" date="2023-01" db="EMBL/GenBank/DDBJ databases">
        <title>Description of Helicobacter ibis sp. nov. isolated from faecal droppings of black-faced ibis (Theristicus melanopis).</title>
        <authorList>
            <person name="Lopez-Cantillo M."/>
            <person name="Vidal-Veuthey B."/>
            <person name="Mella A."/>
            <person name="De La Haba R."/>
            <person name="Collado L."/>
        </authorList>
    </citation>
    <scope>NUCLEOTIDE SEQUENCE [LARGE SCALE GENOMIC DNA]</scope>
    <source>
        <strain evidence="2 3">A82</strain>
    </source>
</reference>
<evidence type="ECO:0000313" key="2">
    <source>
        <dbReference type="EMBL" id="MDA3968181.1"/>
    </source>
</evidence>
<comment type="caution">
    <text evidence="2">The sequence shown here is derived from an EMBL/GenBank/DDBJ whole genome shotgun (WGS) entry which is preliminary data.</text>
</comment>
<evidence type="ECO:0000313" key="3">
    <source>
        <dbReference type="Proteomes" id="UP001210261"/>
    </source>
</evidence>
<dbReference type="GO" id="GO:0008168">
    <property type="term" value="F:methyltransferase activity"/>
    <property type="evidence" value="ECO:0007669"/>
    <property type="project" value="UniProtKB-KW"/>
</dbReference>
<dbReference type="GO" id="GO:0032259">
    <property type="term" value="P:methylation"/>
    <property type="evidence" value="ECO:0007669"/>
    <property type="project" value="UniProtKB-KW"/>
</dbReference>
<evidence type="ECO:0000259" key="1">
    <source>
        <dbReference type="Pfam" id="PF05430"/>
    </source>
</evidence>
<sequence length="242" mass="28424">MEIITRDSSFTIFNETFQECYHSTNDGAYNETLYKHVIPAFNHIKNKQHIKILDICFGLGYNTLCFLNHAQENLYQGTIEIHSPEINLIDNLYTYKYPKAFDLNILKSLCKTHSYKDKKTNVFLHIGDARDTIRRFVQNNLKFDIIFQDAFSPIKNKKLWSYEYFKDLYKITKKDSIITTYSLNSSMLYSAFLAGFKSYKLKHDTIKDSVIMLKNTLNVDNTKEIDINNKIRVNKSLIGIYD</sequence>
<keyword evidence="2" id="KW-0808">Transferase</keyword>
<gene>
    <name evidence="2" type="ORF">PF021_00655</name>
</gene>
<dbReference type="EMBL" id="JAQHXR010000001">
    <property type="protein sequence ID" value="MDA3968181.1"/>
    <property type="molecule type" value="Genomic_DNA"/>
</dbReference>
<dbReference type="Gene3D" id="3.40.50.150">
    <property type="entry name" value="Vaccinia Virus protein VP39"/>
    <property type="match status" value="1"/>
</dbReference>